<accession>A0ABN3UWB2</accession>
<evidence type="ECO:0000259" key="2">
    <source>
        <dbReference type="Pfam" id="PF10648"/>
    </source>
</evidence>
<sequence length="396" mass="40773">MSDRTEFLHPDFEPGEFDRIERELRRTLSQEAGRVRPAERLDTILHEARTAGPVTATGGTGVRRWLVPAAAAAVVAAIAGGVWVSNQDPSVVPGPPAGSPSATAPAPTGTASGTASATDQPTTAPSTSGASTSGPSTSGPTTSGPAATTVALPAYFVGPIGDSVPTYKLFREFVRTPLPAGATDVDKVVAALGLAVNAQPYSNTDGYLQPWSGTTVTAATVTADAIEVRLSGPGAEGFTPEIQRLAVQQLVWTAQAAVGRGNLPVRFEIEGGGTKLFGSIATDQAFTRPSADESWKDLAPVWITSPTRDQVLPSAATVKVAGEATVFEATVSWELRRGTTLVTRGNAMATLGAPGRGTYSFDLGTLSPGTYTVKVYEASAKDGSVAAEDSVTFTVK</sequence>
<reference evidence="3 4" key="1">
    <citation type="journal article" date="2019" name="Int. J. Syst. Evol. Microbiol.">
        <title>The Global Catalogue of Microorganisms (GCM) 10K type strain sequencing project: providing services to taxonomists for standard genome sequencing and annotation.</title>
        <authorList>
            <consortium name="The Broad Institute Genomics Platform"/>
            <consortium name="The Broad Institute Genome Sequencing Center for Infectious Disease"/>
            <person name="Wu L."/>
            <person name="Ma J."/>
        </authorList>
    </citation>
    <scope>NUCLEOTIDE SEQUENCE [LARGE SCALE GENOMIC DNA]</scope>
    <source>
        <strain evidence="3 4">JCM 16378</strain>
    </source>
</reference>
<feature type="compositionally biased region" description="Low complexity" evidence="1">
    <location>
        <begin position="99"/>
        <end position="145"/>
    </location>
</feature>
<evidence type="ECO:0000256" key="1">
    <source>
        <dbReference type="SAM" id="MobiDB-lite"/>
    </source>
</evidence>
<dbReference type="RefSeq" id="WP_344195193.1">
    <property type="nucleotide sequence ID" value="NZ_BAAARN010000004.1"/>
</dbReference>
<evidence type="ECO:0000313" key="3">
    <source>
        <dbReference type="EMBL" id="GAA2738806.1"/>
    </source>
</evidence>
<organism evidence="3 4">
    <name type="scientific">Pedococcus aerophilus</name>
    <dbReference type="NCBI Taxonomy" id="436356"/>
    <lineage>
        <taxon>Bacteria</taxon>
        <taxon>Bacillati</taxon>
        <taxon>Actinomycetota</taxon>
        <taxon>Actinomycetes</taxon>
        <taxon>Micrococcales</taxon>
        <taxon>Intrasporangiaceae</taxon>
        <taxon>Pedococcus</taxon>
    </lineage>
</organism>
<evidence type="ECO:0000313" key="4">
    <source>
        <dbReference type="Proteomes" id="UP001501326"/>
    </source>
</evidence>
<dbReference type="Proteomes" id="UP001501326">
    <property type="component" value="Unassembled WGS sequence"/>
</dbReference>
<feature type="domain" description="Bacterial spore germination immunoglobulin-like" evidence="2">
    <location>
        <begin position="301"/>
        <end position="384"/>
    </location>
</feature>
<protein>
    <recommendedName>
        <fullName evidence="2">Bacterial spore germination immunoglobulin-like domain-containing protein</fullName>
    </recommendedName>
</protein>
<keyword evidence="4" id="KW-1185">Reference proteome</keyword>
<dbReference type="Pfam" id="PF10648">
    <property type="entry name" value="Gmad2"/>
    <property type="match status" value="1"/>
</dbReference>
<feature type="region of interest" description="Disordered" evidence="1">
    <location>
        <begin position="90"/>
        <end position="145"/>
    </location>
</feature>
<dbReference type="InterPro" id="IPR018911">
    <property type="entry name" value="Gmad2_Ig-like_dom"/>
</dbReference>
<name>A0ABN3UWB2_9MICO</name>
<gene>
    <name evidence="3" type="ORF">GCM10009867_31780</name>
</gene>
<comment type="caution">
    <text evidence="3">The sequence shown here is derived from an EMBL/GenBank/DDBJ whole genome shotgun (WGS) entry which is preliminary data.</text>
</comment>
<proteinExistence type="predicted"/>
<dbReference type="EMBL" id="BAAARN010000004">
    <property type="protein sequence ID" value="GAA2738806.1"/>
    <property type="molecule type" value="Genomic_DNA"/>
</dbReference>